<dbReference type="WBParaSite" id="nRc.2.0.1.t34509-RA">
    <property type="protein sequence ID" value="nRc.2.0.1.t34509-RA"/>
    <property type="gene ID" value="nRc.2.0.1.g34509"/>
</dbReference>
<feature type="region of interest" description="Disordered" evidence="1">
    <location>
        <begin position="1"/>
        <end position="25"/>
    </location>
</feature>
<feature type="compositionally biased region" description="Polar residues" evidence="1">
    <location>
        <begin position="1"/>
        <end position="13"/>
    </location>
</feature>
<sequence>MIFEQNPTNLDKNFSNHHKFSSPQPEKFSLHLKRVKQLSPLLTGVENKPLGSTSFSTDITIIQVVYKKFREKNRNIITK</sequence>
<evidence type="ECO:0000313" key="2">
    <source>
        <dbReference type="Proteomes" id="UP000887565"/>
    </source>
</evidence>
<keyword evidence="2" id="KW-1185">Reference proteome</keyword>
<proteinExistence type="predicted"/>
<dbReference type="AlphaFoldDB" id="A0A915K8J7"/>
<name>A0A915K8J7_ROMCU</name>
<organism evidence="2 3">
    <name type="scientific">Romanomermis culicivorax</name>
    <name type="common">Nematode worm</name>
    <dbReference type="NCBI Taxonomy" id="13658"/>
    <lineage>
        <taxon>Eukaryota</taxon>
        <taxon>Metazoa</taxon>
        <taxon>Ecdysozoa</taxon>
        <taxon>Nematoda</taxon>
        <taxon>Enoplea</taxon>
        <taxon>Dorylaimia</taxon>
        <taxon>Mermithida</taxon>
        <taxon>Mermithoidea</taxon>
        <taxon>Mermithidae</taxon>
        <taxon>Romanomermis</taxon>
    </lineage>
</organism>
<accession>A0A915K8J7</accession>
<protein>
    <submittedName>
        <fullName evidence="3">Ovule protein</fullName>
    </submittedName>
</protein>
<evidence type="ECO:0000313" key="3">
    <source>
        <dbReference type="WBParaSite" id="nRc.2.0.1.t34509-RA"/>
    </source>
</evidence>
<dbReference type="Proteomes" id="UP000887565">
    <property type="component" value="Unplaced"/>
</dbReference>
<reference evidence="3" key="1">
    <citation type="submission" date="2022-11" db="UniProtKB">
        <authorList>
            <consortium name="WormBaseParasite"/>
        </authorList>
    </citation>
    <scope>IDENTIFICATION</scope>
</reference>
<evidence type="ECO:0000256" key="1">
    <source>
        <dbReference type="SAM" id="MobiDB-lite"/>
    </source>
</evidence>